<name>A0A7H0I5Y1_9ACTN</name>
<evidence type="ECO:0000313" key="2">
    <source>
        <dbReference type="EMBL" id="QNP68197.1"/>
    </source>
</evidence>
<protein>
    <recommendedName>
        <fullName evidence="4">Secreted protein</fullName>
    </recommendedName>
</protein>
<organism evidence="2 3">
    <name type="scientific">Streptomyces roseirectus</name>
    <dbReference type="NCBI Taxonomy" id="2768066"/>
    <lineage>
        <taxon>Bacteria</taxon>
        <taxon>Bacillati</taxon>
        <taxon>Actinomycetota</taxon>
        <taxon>Actinomycetes</taxon>
        <taxon>Kitasatosporales</taxon>
        <taxon>Streptomycetaceae</taxon>
        <taxon>Streptomyces</taxon>
    </lineage>
</organism>
<gene>
    <name evidence="2" type="ORF">IAG44_01095</name>
</gene>
<dbReference type="EMBL" id="CP060828">
    <property type="protein sequence ID" value="QNP68197.1"/>
    <property type="molecule type" value="Genomic_DNA"/>
</dbReference>
<proteinExistence type="predicted"/>
<dbReference type="RefSeq" id="WP_187745240.1">
    <property type="nucleotide sequence ID" value="NZ_CP060828.1"/>
</dbReference>
<feature type="signal peptide" evidence="1">
    <location>
        <begin position="1"/>
        <end position="24"/>
    </location>
</feature>
<sequence length="164" mass="17948">MSTVTRRAATVATGFLLSLVTALATTTTASPATAAAAACPGPGARVKATSPSVFLVDPEGFLRHIPNATVYNRLYAGWSGITTLTDSALHSCWPYDYPEQYPLTDAYLVKTSGSSKVYIYDWGRGGYRWIVNASTFEDKYHFSWADVRTQVLDPDSLLPSWPWD</sequence>
<dbReference type="Proteomes" id="UP000516052">
    <property type="component" value="Chromosome"/>
</dbReference>
<reference evidence="2 3" key="1">
    <citation type="submission" date="2020-08" db="EMBL/GenBank/DDBJ databases">
        <title>A novel species.</title>
        <authorList>
            <person name="Gao J."/>
        </authorList>
    </citation>
    <scope>NUCLEOTIDE SEQUENCE [LARGE SCALE GENOMIC DNA]</scope>
    <source>
        <strain evidence="2 3">CRXT-G-22</strain>
    </source>
</reference>
<evidence type="ECO:0000256" key="1">
    <source>
        <dbReference type="SAM" id="SignalP"/>
    </source>
</evidence>
<keyword evidence="1" id="KW-0732">Signal</keyword>
<dbReference type="KEGG" id="sroi:IAG44_01095"/>
<evidence type="ECO:0008006" key="4">
    <source>
        <dbReference type="Google" id="ProtNLM"/>
    </source>
</evidence>
<accession>A0A7H0I5Y1</accession>
<feature type="chain" id="PRO_5039182586" description="Secreted protein" evidence="1">
    <location>
        <begin position="25"/>
        <end position="164"/>
    </location>
</feature>
<keyword evidence="3" id="KW-1185">Reference proteome</keyword>
<dbReference type="AlphaFoldDB" id="A0A7H0I5Y1"/>
<evidence type="ECO:0000313" key="3">
    <source>
        <dbReference type="Proteomes" id="UP000516052"/>
    </source>
</evidence>